<protein>
    <recommendedName>
        <fullName evidence="1">NIPSNAP domain-containing protein</fullName>
    </recommendedName>
</protein>
<evidence type="ECO:0000313" key="2">
    <source>
        <dbReference type="EMBL" id="MBB6398873.1"/>
    </source>
</evidence>
<sequence>MPKTVQLRTYTIREGLLEEWAARWRESVVPLRLKLGFGIGGAWLDHERSRFVWVIWYEGEETFEEANQRYWASPEREAMGLDPSEYLVDRDVRVVEQVY</sequence>
<evidence type="ECO:0000259" key="1">
    <source>
        <dbReference type="Pfam" id="PF07978"/>
    </source>
</evidence>
<comment type="caution">
    <text evidence="2">The sequence shown here is derived from an EMBL/GenBank/DDBJ whole genome shotgun (WGS) entry which is preliminary data.</text>
</comment>
<reference evidence="2 3" key="1">
    <citation type="submission" date="2020-08" db="EMBL/GenBank/DDBJ databases">
        <title>Sequencing the genomes of 1000 actinobacteria strains.</title>
        <authorList>
            <person name="Klenk H.-P."/>
        </authorList>
    </citation>
    <scope>NUCLEOTIDE SEQUENCE [LARGE SCALE GENOMIC DNA]</scope>
    <source>
        <strain evidence="2 3">DSM 43675</strain>
    </source>
</reference>
<dbReference type="RefSeq" id="WP_185030248.1">
    <property type="nucleotide sequence ID" value="NZ_JACHMQ010000001.1"/>
</dbReference>
<dbReference type="InterPro" id="IPR011008">
    <property type="entry name" value="Dimeric_a/b-barrel"/>
</dbReference>
<proteinExistence type="predicted"/>
<dbReference type="InterPro" id="IPR012577">
    <property type="entry name" value="NIPSNAP"/>
</dbReference>
<gene>
    <name evidence="2" type="ORF">BKA00_005787</name>
</gene>
<evidence type="ECO:0000313" key="3">
    <source>
        <dbReference type="Proteomes" id="UP000546324"/>
    </source>
</evidence>
<organism evidence="2 3">
    <name type="scientific">Actinomadura coerulea</name>
    <dbReference type="NCBI Taxonomy" id="46159"/>
    <lineage>
        <taxon>Bacteria</taxon>
        <taxon>Bacillati</taxon>
        <taxon>Actinomycetota</taxon>
        <taxon>Actinomycetes</taxon>
        <taxon>Streptosporangiales</taxon>
        <taxon>Thermomonosporaceae</taxon>
        <taxon>Actinomadura</taxon>
    </lineage>
</organism>
<name>A0A7X0G3S5_9ACTN</name>
<accession>A0A7X0G3S5</accession>
<dbReference type="SUPFAM" id="SSF54909">
    <property type="entry name" value="Dimeric alpha+beta barrel"/>
    <property type="match status" value="1"/>
</dbReference>
<dbReference type="EMBL" id="JACHMQ010000001">
    <property type="protein sequence ID" value="MBB6398873.1"/>
    <property type="molecule type" value="Genomic_DNA"/>
</dbReference>
<dbReference type="Gene3D" id="3.30.70.100">
    <property type="match status" value="1"/>
</dbReference>
<dbReference type="Pfam" id="PF07978">
    <property type="entry name" value="NIPSNAP"/>
    <property type="match status" value="1"/>
</dbReference>
<feature type="domain" description="NIPSNAP" evidence="1">
    <location>
        <begin position="6"/>
        <end position="78"/>
    </location>
</feature>
<keyword evidence="3" id="KW-1185">Reference proteome</keyword>
<dbReference type="Proteomes" id="UP000546324">
    <property type="component" value="Unassembled WGS sequence"/>
</dbReference>
<dbReference type="AlphaFoldDB" id="A0A7X0G3S5"/>